<accession>A0AAV8TF40</accession>
<dbReference type="GO" id="GO:0016114">
    <property type="term" value="P:terpenoid biosynthetic process"/>
    <property type="evidence" value="ECO:0007669"/>
    <property type="project" value="InterPro"/>
</dbReference>
<gene>
    <name evidence="3" type="ORF">K2173_014567</name>
</gene>
<keyword evidence="1" id="KW-0460">Magnesium</keyword>
<dbReference type="PANTHER" id="PTHR31225">
    <property type="entry name" value="OS04G0344100 PROTEIN-RELATED"/>
    <property type="match status" value="1"/>
</dbReference>
<keyword evidence="4" id="KW-1185">Reference proteome</keyword>
<feature type="domain" description="Terpene synthase N-terminal" evidence="2">
    <location>
        <begin position="2"/>
        <end position="117"/>
    </location>
</feature>
<evidence type="ECO:0000259" key="2">
    <source>
        <dbReference type="Pfam" id="PF01397"/>
    </source>
</evidence>
<name>A0AAV8TF40_9ROSI</name>
<dbReference type="Gene3D" id="1.50.10.130">
    <property type="entry name" value="Terpene synthase, N-terminal domain"/>
    <property type="match status" value="1"/>
</dbReference>
<dbReference type="Proteomes" id="UP001159364">
    <property type="component" value="Linkage Group LG05"/>
</dbReference>
<evidence type="ECO:0000313" key="4">
    <source>
        <dbReference type="Proteomes" id="UP001159364"/>
    </source>
</evidence>
<dbReference type="EMBL" id="JAIWQS010000005">
    <property type="protein sequence ID" value="KAJ8765445.1"/>
    <property type="molecule type" value="Genomic_DNA"/>
</dbReference>
<dbReference type="PANTHER" id="PTHR31225:SF9">
    <property type="entry name" value="TERPENE SYNTHASE 10"/>
    <property type="match status" value="1"/>
</dbReference>
<reference evidence="3 4" key="1">
    <citation type="submission" date="2021-09" db="EMBL/GenBank/DDBJ databases">
        <title>Genomic insights and catalytic innovation underlie evolution of tropane alkaloids biosynthesis.</title>
        <authorList>
            <person name="Wang Y.-J."/>
            <person name="Tian T."/>
            <person name="Huang J.-P."/>
            <person name="Huang S.-X."/>
        </authorList>
    </citation>
    <scope>NUCLEOTIDE SEQUENCE [LARGE SCALE GENOMIC DNA]</scope>
    <source>
        <strain evidence="3">KIB-2018</strain>
        <tissue evidence="3">Leaf</tissue>
    </source>
</reference>
<organism evidence="3 4">
    <name type="scientific">Erythroxylum novogranatense</name>
    <dbReference type="NCBI Taxonomy" id="1862640"/>
    <lineage>
        <taxon>Eukaryota</taxon>
        <taxon>Viridiplantae</taxon>
        <taxon>Streptophyta</taxon>
        <taxon>Embryophyta</taxon>
        <taxon>Tracheophyta</taxon>
        <taxon>Spermatophyta</taxon>
        <taxon>Magnoliopsida</taxon>
        <taxon>eudicotyledons</taxon>
        <taxon>Gunneridae</taxon>
        <taxon>Pentapetalae</taxon>
        <taxon>rosids</taxon>
        <taxon>fabids</taxon>
        <taxon>Malpighiales</taxon>
        <taxon>Erythroxylaceae</taxon>
        <taxon>Erythroxylum</taxon>
    </lineage>
</organism>
<dbReference type="InterPro" id="IPR036965">
    <property type="entry name" value="Terpene_synth_N_sf"/>
</dbReference>
<dbReference type="Pfam" id="PF01397">
    <property type="entry name" value="Terpene_synth"/>
    <property type="match status" value="1"/>
</dbReference>
<evidence type="ECO:0000313" key="3">
    <source>
        <dbReference type="EMBL" id="KAJ8765445.1"/>
    </source>
</evidence>
<dbReference type="SUPFAM" id="SSF48239">
    <property type="entry name" value="Terpenoid cyclases/Protein prenyltransferases"/>
    <property type="match status" value="1"/>
</dbReference>
<protein>
    <recommendedName>
        <fullName evidence="2">Terpene synthase N-terminal domain-containing protein</fullName>
    </recommendedName>
</protein>
<dbReference type="InterPro" id="IPR001906">
    <property type="entry name" value="Terpene_synth_N"/>
</dbReference>
<dbReference type="InterPro" id="IPR008930">
    <property type="entry name" value="Terpenoid_cyclase/PrenylTrfase"/>
</dbReference>
<dbReference type="GO" id="GO:0010333">
    <property type="term" value="F:terpene synthase activity"/>
    <property type="evidence" value="ECO:0007669"/>
    <property type="project" value="InterPro"/>
</dbReference>
<dbReference type="AlphaFoldDB" id="A0AAV8TF40"/>
<sequence>MDKLKEDVRAMLGNKKTNRLDQLELIDTIQRLGVDYVFENEIRTVLERIYEDKKQSNASSNNDLYTEALEFRLLRQHGFKVPQEVFDIFKDSEQNFKACLCEDTKGHCLCAEASFLVEEGFRVIPNFNMITDTLIHPLSP</sequence>
<comment type="caution">
    <text evidence="3">The sequence shown here is derived from an EMBL/GenBank/DDBJ whole genome shotgun (WGS) entry which is preliminary data.</text>
</comment>
<evidence type="ECO:0000256" key="1">
    <source>
        <dbReference type="ARBA" id="ARBA00022842"/>
    </source>
</evidence>
<dbReference type="InterPro" id="IPR050148">
    <property type="entry name" value="Terpene_synthase-like"/>
</dbReference>
<proteinExistence type="predicted"/>